<feature type="domain" description="Putative restriction endonuclease" evidence="1">
    <location>
        <begin position="22"/>
        <end position="186"/>
    </location>
</feature>
<dbReference type="Gene3D" id="3.90.1570.10">
    <property type="entry name" value="tt1808, chain A"/>
    <property type="match status" value="1"/>
</dbReference>
<dbReference type="InterPro" id="IPR012296">
    <property type="entry name" value="Nuclease_put_TT1808"/>
</dbReference>
<evidence type="ECO:0000313" key="3">
    <source>
        <dbReference type="Proteomes" id="UP000195442"/>
    </source>
</evidence>
<dbReference type="PANTHER" id="PTHR36558">
    <property type="entry name" value="GLR1098 PROTEIN"/>
    <property type="match status" value="1"/>
</dbReference>
<protein>
    <recommendedName>
        <fullName evidence="1">Putative restriction endonuclease domain-containing protein</fullName>
    </recommendedName>
</protein>
<dbReference type="EMBL" id="FUKJ01000295">
    <property type="protein sequence ID" value="SJM93824.1"/>
    <property type="molecule type" value="Genomic_DNA"/>
</dbReference>
<dbReference type="SUPFAM" id="SSF52980">
    <property type="entry name" value="Restriction endonuclease-like"/>
    <property type="match status" value="1"/>
</dbReference>
<dbReference type="PANTHER" id="PTHR36558:SF1">
    <property type="entry name" value="RESTRICTION ENDONUCLEASE DOMAIN-CONTAINING PROTEIN-RELATED"/>
    <property type="match status" value="1"/>
</dbReference>
<evidence type="ECO:0000313" key="2">
    <source>
        <dbReference type="EMBL" id="SJM93824.1"/>
    </source>
</evidence>
<gene>
    <name evidence="2" type="ORF">CRENPOLYSF2_3640004</name>
</gene>
<dbReference type="RefSeq" id="WP_087147538.1">
    <property type="nucleotide sequence ID" value="NZ_FUKJ01000295.1"/>
</dbReference>
<sequence>MYHNLAEVDFITEEDYLIREVVADEKHEYLNGFVYRLHADPITNMAGASDAHVKVTGNAHYALKTHLRGSPCSLYMADMRVKVDSKDKAWFYPDVMVTCDPEDRQRNTMKQSPILVIEVLSPSTQDYDRGGKFAVYRLLPSLREYMLIDPTQYLIEVFRLNEHRRWELFSYEGVDSIVELASVGLHCAITEVYEDVDLS</sequence>
<name>A0A1R4HC39_9GAMM</name>
<dbReference type="Pfam" id="PF05685">
    <property type="entry name" value="Uma2"/>
    <property type="match status" value="1"/>
</dbReference>
<keyword evidence="3" id="KW-1185">Reference proteome</keyword>
<organism evidence="2 3">
    <name type="scientific">Crenothrix polyspora</name>
    <dbReference type="NCBI Taxonomy" id="360316"/>
    <lineage>
        <taxon>Bacteria</taxon>
        <taxon>Pseudomonadati</taxon>
        <taxon>Pseudomonadota</taxon>
        <taxon>Gammaproteobacteria</taxon>
        <taxon>Methylococcales</taxon>
        <taxon>Crenotrichaceae</taxon>
        <taxon>Crenothrix</taxon>
    </lineage>
</organism>
<dbReference type="Proteomes" id="UP000195442">
    <property type="component" value="Unassembled WGS sequence"/>
</dbReference>
<dbReference type="InterPro" id="IPR011335">
    <property type="entry name" value="Restrct_endonuc-II-like"/>
</dbReference>
<evidence type="ECO:0000259" key="1">
    <source>
        <dbReference type="Pfam" id="PF05685"/>
    </source>
</evidence>
<proteinExistence type="predicted"/>
<accession>A0A1R4HC39</accession>
<dbReference type="CDD" id="cd06260">
    <property type="entry name" value="DUF820-like"/>
    <property type="match status" value="1"/>
</dbReference>
<dbReference type="AlphaFoldDB" id="A0A1R4HC39"/>
<dbReference type="InterPro" id="IPR008538">
    <property type="entry name" value="Uma2"/>
</dbReference>
<dbReference type="OrthoDB" id="26750at2"/>
<reference evidence="3" key="1">
    <citation type="submission" date="2017-02" db="EMBL/GenBank/DDBJ databases">
        <authorList>
            <person name="Daims H."/>
        </authorList>
    </citation>
    <scope>NUCLEOTIDE SEQUENCE [LARGE SCALE GENOMIC DNA]</scope>
</reference>